<evidence type="ECO:0000313" key="3">
    <source>
        <dbReference type="Proteomes" id="UP000183975"/>
    </source>
</evidence>
<dbReference type="Proteomes" id="UP000183975">
    <property type="component" value="Unassembled WGS sequence"/>
</dbReference>
<feature type="chain" id="PRO_5009921644" description="Copper amine oxidase N-terminal domain-containing protein" evidence="1">
    <location>
        <begin position="26"/>
        <end position="470"/>
    </location>
</feature>
<dbReference type="OrthoDB" id="2599765at2"/>
<reference evidence="2 3" key="1">
    <citation type="submission" date="2016-11" db="EMBL/GenBank/DDBJ databases">
        <authorList>
            <person name="Jaros S."/>
            <person name="Januszkiewicz K."/>
            <person name="Wedrychowicz H."/>
        </authorList>
    </citation>
    <scope>NUCLEOTIDE SEQUENCE [LARGE SCALE GENOMIC DNA]</scope>
    <source>
        <strain evidence="2 3">DSM 14214</strain>
    </source>
</reference>
<feature type="signal peptide" evidence="1">
    <location>
        <begin position="1"/>
        <end position="25"/>
    </location>
</feature>
<proteinExistence type="predicted"/>
<accession>A0A1M6VBD4</accession>
<organism evidence="2 3">
    <name type="scientific">Anaerotignum lactatifermentans DSM 14214</name>
    <dbReference type="NCBI Taxonomy" id="1121323"/>
    <lineage>
        <taxon>Bacteria</taxon>
        <taxon>Bacillati</taxon>
        <taxon>Bacillota</taxon>
        <taxon>Clostridia</taxon>
        <taxon>Lachnospirales</taxon>
        <taxon>Anaerotignaceae</taxon>
        <taxon>Anaerotignum</taxon>
    </lineage>
</organism>
<dbReference type="RefSeq" id="WP_072852024.1">
    <property type="nucleotide sequence ID" value="NZ_FRAH01000045.1"/>
</dbReference>
<name>A0A1M6VBD4_9FIRM</name>
<gene>
    <name evidence="2" type="ORF">SAMN02745138_02347</name>
</gene>
<dbReference type="EMBL" id="FRAH01000045">
    <property type="protein sequence ID" value="SHK78827.1"/>
    <property type="molecule type" value="Genomic_DNA"/>
</dbReference>
<keyword evidence="1" id="KW-0732">Signal</keyword>
<sequence>MKRMFYRVLSATVIMSFVTAVPTFAGEYQESGIDAVINGQSVNEHGGKTVEIDGQIYVPLRTTFEMLEKNVEYWKDARKVFVNEVVEPSNSEYAFQQPYHLIASIPQERIYLYGLQPKGVVVSFDGDASYIDADYATPQRILPEIAYGDYDDDNRKEIAVSFNTDSGTGVDVDTLHILTTDGKEPYVFQDHVLDNTVFQNLFGEAIQTEIKNNTVTYKINGKKERQFQLELPKGKEIKKLQVGNLIDFDVAKSNILFSVSLGAVYDSVPEGKIFGYLTGEIIFDGKQFGVQNLDMISEEESETNAQLKVVAQDLLEQDLEIEGIFNAGLQGNSDYSYQCSLIWEETGQKYFPAVSDTYKTIADLEKLLRSTYSSEERIQYFMQNYIYSEDPYFKEVAGQLCVNMNVGGKGMPIIVDFNSVQVKQISPTQADITFDFDEFNYQTKLAKTSMTLIDGTWYLDQGVYEVAETA</sequence>
<evidence type="ECO:0000256" key="1">
    <source>
        <dbReference type="SAM" id="SignalP"/>
    </source>
</evidence>
<evidence type="ECO:0008006" key="4">
    <source>
        <dbReference type="Google" id="ProtNLM"/>
    </source>
</evidence>
<protein>
    <recommendedName>
        <fullName evidence="4">Copper amine oxidase N-terminal domain-containing protein</fullName>
    </recommendedName>
</protein>
<keyword evidence="3" id="KW-1185">Reference proteome</keyword>
<dbReference type="AlphaFoldDB" id="A0A1M6VBD4"/>
<evidence type="ECO:0000313" key="2">
    <source>
        <dbReference type="EMBL" id="SHK78827.1"/>
    </source>
</evidence>